<dbReference type="Proteomes" id="UP000612585">
    <property type="component" value="Unassembled WGS sequence"/>
</dbReference>
<dbReference type="EMBL" id="BOPG01000107">
    <property type="protein sequence ID" value="GIJ64064.1"/>
    <property type="molecule type" value="Genomic_DNA"/>
</dbReference>
<name>A0A8J3ZHL8_9ACTN</name>
<protein>
    <submittedName>
        <fullName evidence="2">NADPH:quinone reductase</fullName>
    </submittedName>
</protein>
<dbReference type="InterPro" id="IPR052585">
    <property type="entry name" value="Lipid_raft_assoc_Zn_ADH"/>
</dbReference>
<dbReference type="Pfam" id="PF08240">
    <property type="entry name" value="ADH_N"/>
    <property type="match status" value="1"/>
</dbReference>
<dbReference type="InterPro" id="IPR011032">
    <property type="entry name" value="GroES-like_sf"/>
</dbReference>
<evidence type="ECO:0000313" key="2">
    <source>
        <dbReference type="EMBL" id="GIJ64064.1"/>
    </source>
</evidence>
<dbReference type="SUPFAM" id="SSF51735">
    <property type="entry name" value="NAD(P)-binding Rossmann-fold domains"/>
    <property type="match status" value="1"/>
</dbReference>
<dbReference type="SUPFAM" id="SSF50129">
    <property type="entry name" value="GroES-like"/>
    <property type="match status" value="1"/>
</dbReference>
<dbReference type="Gene3D" id="3.40.50.720">
    <property type="entry name" value="NAD(P)-binding Rossmann-like Domain"/>
    <property type="match status" value="1"/>
</dbReference>
<dbReference type="InterPro" id="IPR020843">
    <property type="entry name" value="ER"/>
</dbReference>
<feature type="domain" description="Enoyl reductase (ER)" evidence="1">
    <location>
        <begin position="9"/>
        <end position="294"/>
    </location>
</feature>
<dbReference type="InterPro" id="IPR013154">
    <property type="entry name" value="ADH-like_N"/>
</dbReference>
<organism evidence="2 3">
    <name type="scientific">Virgisporangium aurantiacum</name>
    <dbReference type="NCBI Taxonomy" id="175570"/>
    <lineage>
        <taxon>Bacteria</taxon>
        <taxon>Bacillati</taxon>
        <taxon>Actinomycetota</taxon>
        <taxon>Actinomycetes</taxon>
        <taxon>Micromonosporales</taxon>
        <taxon>Micromonosporaceae</taxon>
        <taxon>Virgisporangium</taxon>
    </lineage>
</organism>
<dbReference type="AlphaFoldDB" id="A0A8J3ZHL8"/>
<gene>
    <name evidence="2" type="ORF">Vau01_115800</name>
</gene>
<dbReference type="Pfam" id="PF13602">
    <property type="entry name" value="ADH_zinc_N_2"/>
    <property type="match status" value="1"/>
</dbReference>
<dbReference type="SMART" id="SM00829">
    <property type="entry name" value="PKS_ER"/>
    <property type="match status" value="1"/>
</dbReference>
<dbReference type="InterPro" id="IPR036291">
    <property type="entry name" value="NAD(P)-bd_dom_sf"/>
</dbReference>
<dbReference type="RefSeq" id="WP_204011896.1">
    <property type="nucleotide sequence ID" value="NZ_BOPG01000107.1"/>
</dbReference>
<evidence type="ECO:0000259" key="1">
    <source>
        <dbReference type="SMART" id="SM00829"/>
    </source>
</evidence>
<comment type="caution">
    <text evidence="2">The sequence shown here is derived from an EMBL/GenBank/DDBJ whole genome shotgun (WGS) entry which is preliminary data.</text>
</comment>
<dbReference type="PANTHER" id="PTHR43482:SF1">
    <property type="entry name" value="PROTEIN AST1-RELATED"/>
    <property type="match status" value="1"/>
</dbReference>
<evidence type="ECO:0000313" key="3">
    <source>
        <dbReference type="Proteomes" id="UP000612585"/>
    </source>
</evidence>
<reference evidence="2" key="1">
    <citation type="submission" date="2021-01" db="EMBL/GenBank/DDBJ databases">
        <title>Whole genome shotgun sequence of Virgisporangium aurantiacum NBRC 16421.</title>
        <authorList>
            <person name="Komaki H."/>
            <person name="Tamura T."/>
        </authorList>
    </citation>
    <scope>NUCLEOTIDE SEQUENCE</scope>
    <source>
        <strain evidence="2">NBRC 16421</strain>
    </source>
</reference>
<keyword evidence="3" id="KW-1185">Reference proteome</keyword>
<proteinExistence type="predicted"/>
<dbReference type="GO" id="GO:0016491">
    <property type="term" value="F:oxidoreductase activity"/>
    <property type="evidence" value="ECO:0007669"/>
    <property type="project" value="InterPro"/>
</dbReference>
<dbReference type="PANTHER" id="PTHR43482">
    <property type="entry name" value="PROTEIN AST1-RELATED"/>
    <property type="match status" value="1"/>
</dbReference>
<accession>A0A8J3ZHL8</accession>
<sequence length="296" mass="29537">MRALVTSAGTDTPVLADVEAAPVGPADLRIRISAAAVNPIDVFLATERGRAVFGLSGGTGLGSDLTGTVVEAGPQVDGFAVGDRVAALDRDPTAPSRAHADSIVVASADVARIPAGLDPLAAASIPLNALAARQGLDLIGPPAGRSLLVTGAAGAVGGYAVALAASAGWRVTGLARATDADFVRNAGAERLVHELPGPTYDVVLDAAALLGNAVRAVRDNGVYVGYPGQAVEGVRGVQIKSVVTRPDGAALGELLRLAADGLFQLRIAGTVPLTAAAEAYATVAGGGQRGRWLLVP</sequence>
<dbReference type="Gene3D" id="3.90.180.10">
    <property type="entry name" value="Medium-chain alcohol dehydrogenases, catalytic domain"/>
    <property type="match status" value="1"/>
</dbReference>